<keyword evidence="5 15" id="KW-0378">Hydrolase</keyword>
<dbReference type="CDD" id="cd17932">
    <property type="entry name" value="DEXQc_UvrD"/>
    <property type="match status" value="1"/>
</dbReference>
<evidence type="ECO:0000256" key="1">
    <source>
        <dbReference type="ARBA" id="ARBA00009922"/>
    </source>
</evidence>
<protein>
    <recommendedName>
        <fullName evidence="13">DNA 3'-5' helicase</fullName>
        <ecNumber evidence="13">5.6.2.4</ecNumber>
    </recommendedName>
</protein>
<evidence type="ECO:0000256" key="7">
    <source>
        <dbReference type="ARBA" id="ARBA00022839"/>
    </source>
</evidence>
<evidence type="ECO:0000256" key="9">
    <source>
        <dbReference type="ARBA" id="ARBA00023125"/>
    </source>
</evidence>
<feature type="binding site" evidence="15">
    <location>
        <begin position="34"/>
        <end position="41"/>
    </location>
    <ligand>
        <name>ATP</name>
        <dbReference type="ChEBI" id="CHEBI:30616"/>
    </ligand>
</feature>
<dbReference type="Gene3D" id="3.40.50.300">
    <property type="entry name" value="P-loop containing nucleotide triphosphate hydrolases"/>
    <property type="match status" value="2"/>
</dbReference>
<evidence type="ECO:0000256" key="4">
    <source>
        <dbReference type="ARBA" id="ARBA00022763"/>
    </source>
</evidence>
<dbReference type="GO" id="GO:0005524">
    <property type="term" value="F:ATP binding"/>
    <property type="evidence" value="ECO:0007669"/>
    <property type="project" value="UniProtKB-UniRule"/>
</dbReference>
<dbReference type="Gene3D" id="3.90.320.10">
    <property type="match status" value="1"/>
</dbReference>
<dbReference type="InterPro" id="IPR014017">
    <property type="entry name" value="DNA_helicase_UvrD-like_C"/>
</dbReference>
<dbReference type="GO" id="GO:0004527">
    <property type="term" value="F:exonuclease activity"/>
    <property type="evidence" value="ECO:0007669"/>
    <property type="project" value="UniProtKB-KW"/>
</dbReference>
<dbReference type="SUPFAM" id="SSF52540">
    <property type="entry name" value="P-loop containing nucleoside triphosphate hydrolases"/>
    <property type="match status" value="1"/>
</dbReference>
<keyword evidence="6 15" id="KW-0347">Helicase</keyword>
<evidence type="ECO:0000256" key="5">
    <source>
        <dbReference type="ARBA" id="ARBA00022801"/>
    </source>
</evidence>
<dbReference type="Gene3D" id="1.10.486.10">
    <property type="entry name" value="PCRA, domain 4"/>
    <property type="match status" value="1"/>
</dbReference>
<evidence type="ECO:0000256" key="3">
    <source>
        <dbReference type="ARBA" id="ARBA00022741"/>
    </source>
</evidence>
<dbReference type="PROSITE" id="PS51198">
    <property type="entry name" value="UVRD_HELICASE_ATP_BIND"/>
    <property type="match status" value="1"/>
</dbReference>
<comment type="catalytic activity">
    <reaction evidence="14">
        <text>ATP + H2O = ADP + phosphate + H(+)</text>
        <dbReference type="Rhea" id="RHEA:13065"/>
        <dbReference type="ChEBI" id="CHEBI:15377"/>
        <dbReference type="ChEBI" id="CHEBI:15378"/>
        <dbReference type="ChEBI" id="CHEBI:30616"/>
        <dbReference type="ChEBI" id="CHEBI:43474"/>
        <dbReference type="ChEBI" id="CHEBI:456216"/>
        <dbReference type="EC" id="5.6.2.4"/>
    </reaction>
</comment>
<dbReference type="Pfam" id="PF12705">
    <property type="entry name" value="PDDEXK_1"/>
    <property type="match status" value="1"/>
</dbReference>
<name>A0A1F6VF60_9BACT</name>
<feature type="domain" description="UvrD-like helicase C-terminal" evidence="17">
    <location>
        <begin position="334"/>
        <end position="604"/>
    </location>
</feature>
<proteinExistence type="inferred from homology"/>
<evidence type="ECO:0000256" key="13">
    <source>
        <dbReference type="ARBA" id="ARBA00034808"/>
    </source>
</evidence>
<evidence type="ECO:0000256" key="11">
    <source>
        <dbReference type="ARBA" id="ARBA00023235"/>
    </source>
</evidence>
<dbReference type="AlphaFoldDB" id="A0A1F6VF60"/>
<keyword evidence="7" id="KW-0269">Exonuclease</keyword>
<evidence type="ECO:0000256" key="10">
    <source>
        <dbReference type="ARBA" id="ARBA00023204"/>
    </source>
</evidence>
<dbReference type="GO" id="GO:0003677">
    <property type="term" value="F:DNA binding"/>
    <property type="evidence" value="ECO:0007669"/>
    <property type="project" value="UniProtKB-KW"/>
</dbReference>
<dbReference type="EMBL" id="MFTS01000004">
    <property type="protein sequence ID" value="OGI68277.1"/>
    <property type="molecule type" value="Genomic_DNA"/>
</dbReference>
<reference evidence="18 19" key="1">
    <citation type="journal article" date="2016" name="Nat. Commun.">
        <title>Thousands of microbial genomes shed light on interconnected biogeochemical processes in an aquifer system.</title>
        <authorList>
            <person name="Anantharaman K."/>
            <person name="Brown C.T."/>
            <person name="Hug L.A."/>
            <person name="Sharon I."/>
            <person name="Castelle C.J."/>
            <person name="Probst A.J."/>
            <person name="Thomas B.C."/>
            <person name="Singh A."/>
            <person name="Wilkins M.J."/>
            <person name="Karaoz U."/>
            <person name="Brodie E.L."/>
            <person name="Williams K.H."/>
            <person name="Hubbard S.S."/>
            <person name="Banfield J.F."/>
        </authorList>
    </citation>
    <scope>NUCLEOTIDE SEQUENCE [LARGE SCALE GENOMIC DNA]</scope>
</reference>
<dbReference type="Pfam" id="PF00580">
    <property type="entry name" value="UvrD-helicase"/>
    <property type="match status" value="1"/>
</dbReference>
<evidence type="ECO:0000256" key="14">
    <source>
        <dbReference type="ARBA" id="ARBA00048988"/>
    </source>
</evidence>
<feature type="domain" description="UvrD-like helicase ATP-binding" evidence="16">
    <location>
        <begin position="13"/>
        <end position="333"/>
    </location>
</feature>
<evidence type="ECO:0000313" key="18">
    <source>
        <dbReference type="EMBL" id="OGI68277.1"/>
    </source>
</evidence>
<keyword evidence="4" id="KW-0227">DNA damage</keyword>
<dbReference type="GO" id="GO:0043138">
    <property type="term" value="F:3'-5' DNA helicase activity"/>
    <property type="evidence" value="ECO:0007669"/>
    <property type="project" value="UniProtKB-EC"/>
</dbReference>
<organism evidence="18 19">
    <name type="scientific">Candidatus Nomurabacteria bacterium RIFCSPHIGHO2_01_FULL_42_15</name>
    <dbReference type="NCBI Taxonomy" id="1801742"/>
    <lineage>
        <taxon>Bacteria</taxon>
        <taxon>Candidatus Nomuraibacteriota</taxon>
    </lineage>
</organism>
<dbReference type="InterPro" id="IPR038726">
    <property type="entry name" value="PDDEXK_AddAB-type"/>
</dbReference>
<dbReference type="Gene3D" id="1.10.10.160">
    <property type="match status" value="1"/>
</dbReference>
<dbReference type="PROSITE" id="PS51217">
    <property type="entry name" value="UVRD_HELICASE_CTER"/>
    <property type="match status" value="1"/>
</dbReference>
<dbReference type="InterPro" id="IPR000212">
    <property type="entry name" value="DNA_helicase_UvrD/REP"/>
</dbReference>
<dbReference type="InterPro" id="IPR027417">
    <property type="entry name" value="P-loop_NTPase"/>
</dbReference>
<dbReference type="InterPro" id="IPR013986">
    <property type="entry name" value="DExx_box_DNA_helicase_dom_sf"/>
</dbReference>
<accession>A0A1F6VF60</accession>
<dbReference type="PANTHER" id="PTHR11070">
    <property type="entry name" value="UVRD / RECB / PCRA DNA HELICASE FAMILY MEMBER"/>
    <property type="match status" value="1"/>
</dbReference>
<dbReference type="Proteomes" id="UP000178235">
    <property type="component" value="Unassembled WGS sequence"/>
</dbReference>
<keyword evidence="10" id="KW-0234">DNA repair</keyword>
<evidence type="ECO:0000256" key="2">
    <source>
        <dbReference type="ARBA" id="ARBA00022722"/>
    </source>
</evidence>
<dbReference type="EC" id="5.6.2.4" evidence="13"/>
<evidence type="ECO:0000259" key="16">
    <source>
        <dbReference type="PROSITE" id="PS51198"/>
    </source>
</evidence>
<dbReference type="Pfam" id="PF13361">
    <property type="entry name" value="UvrD_C"/>
    <property type="match status" value="1"/>
</dbReference>
<comment type="similarity">
    <text evidence="1">Belongs to the helicase family. UvrD subfamily.</text>
</comment>
<sequence>MKDSKKSFKEECKKLNKAQKEAVDTIDGPVMVVAGPGTGKTQILALRVANILTKTDIKADSVLCLTFTNSGVKAMRERLRTYIGVEASKVHISTFHSFGMNMIEKYFRVLDLYEMPQLMDEADSVALSDAILNDNEWNYIRPKSDASRYFNDLKSLISLLKRERVDGETFGDLIKKEISNLKSNPENISSRGATKGELKKDVQKKIEGLERTQEALKFYEFYEEVKREKNLIDYDDVLENLVKIVEISEEVSFDIKEKYQYILIDEHQDSSGVQNEFLEKVWKKEEKPNIFVVGDDRQLIYGFGGASLSYFENFKHVFGKAKLITLEENYRSTENILNISHSLLQSSITEGKLKTNHDENHPIRLVEASYPRDEVIACALEIQDKIKHKGNINEMAILVPKNRHVRSALTILRNMGIQVAGGEKLNFFESDEAQAILRVLKIIAYPADGVAVSESFFDKFSEISPLEAHKFVKENYMREFSILDVSKDNPNLFGNENPVKIWIEKLKSWIEKSADLNLYSLLQHVGSEFLLDTAKNHEDLVVRVEVVRTLLHLALGQLEKNPKVTLKEFLEFINRLESYGEHIPLAVFSRDEGVKVLTLHGAKGLEFDYVWIAHMDEKSLSGGRYGGFTLPEVLEEKVEKKDEEVLKRQLYVAITRAKRFCTLSYALKSYTGGDQQLASIVANLDEHFEKQNASETEKIILKHNPKIYIADSDVGKNEKKNTTISDLQKLVAKDYEDRKVSVSLLNNFFECPWKWYFRNLLQLPEEKSESLDFGNKVHSAVDKILKFTPPSSGGVRKIPNQKELEEITNNDKEVLKIISKWVKDRLPEIESKRENEKSISVNDERFSNLNIYGKLDLIENLNDKNVRVTDFKTGSVKKKGDIEKIDKEGRMSTYMRQLAMYSYLIKQSPKWKVDVTESRLEFLEAKNEKESIYDTVIQKEQIDLLIQDIKDYDDLVKKGEWVNRPCNCNSYGKNTECEYCKMAGIYK</sequence>
<dbReference type="PANTHER" id="PTHR11070:SF2">
    <property type="entry name" value="ATP-DEPENDENT DNA HELICASE SRS2"/>
    <property type="match status" value="1"/>
</dbReference>
<evidence type="ECO:0000256" key="6">
    <source>
        <dbReference type="ARBA" id="ARBA00022806"/>
    </source>
</evidence>
<gene>
    <name evidence="18" type="ORF">A2738_02340</name>
</gene>
<dbReference type="InterPro" id="IPR011604">
    <property type="entry name" value="PDDEXK-like_dom_sf"/>
</dbReference>
<keyword evidence="2" id="KW-0540">Nuclease</keyword>
<evidence type="ECO:0000256" key="8">
    <source>
        <dbReference type="ARBA" id="ARBA00022840"/>
    </source>
</evidence>
<evidence type="ECO:0000256" key="12">
    <source>
        <dbReference type="ARBA" id="ARBA00034617"/>
    </source>
</evidence>
<comment type="caution">
    <text evidence="18">The sequence shown here is derived from an EMBL/GenBank/DDBJ whole genome shotgun (WGS) entry which is preliminary data.</text>
</comment>
<keyword evidence="3 15" id="KW-0547">Nucleotide-binding</keyword>
<dbReference type="GO" id="GO:0000725">
    <property type="term" value="P:recombinational repair"/>
    <property type="evidence" value="ECO:0007669"/>
    <property type="project" value="TreeGrafter"/>
</dbReference>
<evidence type="ECO:0000313" key="19">
    <source>
        <dbReference type="Proteomes" id="UP000178235"/>
    </source>
</evidence>
<comment type="catalytic activity">
    <reaction evidence="12">
        <text>Couples ATP hydrolysis with the unwinding of duplex DNA by translocating in the 3'-5' direction.</text>
        <dbReference type="EC" id="5.6.2.4"/>
    </reaction>
</comment>
<evidence type="ECO:0000259" key="17">
    <source>
        <dbReference type="PROSITE" id="PS51217"/>
    </source>
</evidence>
<keyword evidence="11" id="KW-0413">Isomerase</keyword>
<dbReference type="InterPro" id="IPR014016">
    <property type="entry name" value="UvrD-like_ATP-bd"/>
</dbReference>
<keyword evidence="8 15" id="KW-0067">ATP-binding</keyword>
<keyword evidence="9" id="KW-0238">DNA-binding</keyword>
<evidence type="ECO:0000256" key="15">
    <source>
        <dbReference type="PROSITE-ProRule" id="PRU00560"/>
    </source>
</evidence>